<keyword evidence="3" id="KW-1185">Reference proteome</keyword>
<dbReference type="Proteomes" id="UP000019678">
    <property type="component" value="Unassembled WGS sequence"/>
</dbReference>
<accession>A0A017TFX4</accession>
<evidence type="ECO:0000313" key="2">
    <source>
        <dbReference type="EMBL" id="EYF08188.1"/>
    </source>
</evidence>
<dbReference type="EMBL" id="ASRX01000005">
    <property type="protein sequence ID" value="EYF08188.1"/>
    <property type="molecule type" value="Genomic_DNA"/>
</dbReference>
<dbReference type="PROSITE" id="PS51257">
    <property type="entry name" value="PROKAR_LIPOPROTEIN"/>
    <property type="match status" value="1"/>
</dbReference>
<sequence length="48" mass="5047">MRTFLWPDPRRVTTFLGLAVAVSAVACTGARDASTRPCAPAPSRAIST</sequence>
<dbReference type="STRING" id="1192034.CAP_5948"/>
<evidence type="ECO:0000313" key="3">
    <source>
        <dbReference type="Proteomes" id="UP000019678"/>
    </source>
</evidence>
<feature type="chain" id="PRO_5001500556" evidence="1">
    <location>
        <begin position="27"/>
        <end position="48"/>
    </location>
</feature>
<keyword evidence="1" id="KW-0732">Signal</keyword>
<dbReference type="AlphaFoldDB" id="A0A017TFX4"/>
<organism evidence="2 3">
    <name type="scientific">Chondromyces apiculatus DSM 436</name>
    <dbReference type="NCBI Taxonomy" id="1192034"/>
    <lineage>
        <taxon>Bacteria</taxon>
        <taxon>Pseudomonadati</taxon>
        <taxon>Myxococcota</taxon>
        <taxon>Polyangia</taxon>
        <taxon>Polyangiales</taxon>
        <taxon>Polyangiaceae</taxon>
        <taxon>Chondromyces</taxon>
    </lineage>
</organism>
<comment type="caution">
    <text evidence="2">The sequence shown here is derived from an EMBL/GenBank/DDBJ whole genome shotgun (WGS) entry which is preliminary data.</text>
</comment>
<name>A0A017TFX4_9BACT</name>
<proteinExistence type="predicted"/>
<feature type="signal peptide" evidence="1">
    <location>
        <begin position="1"/>
        <end position="26"/>
    </location>
</feature>
<protein>
    <submittedName>
        <fullName evidence="2">Uncharacterized protein</fullName>
    </submittedName>
</protein>
<evidence type="ECO:0000256" key="1">
    <source>
        <dbReference type="SAM" id="SignalP"/>
    </source>
</evidence>
<reference evidence="2 3" key="1">
    <citation type="submission" date="2013-05" db="EMBL/GenBank/DDBJ databases">
        <title>Genome assembly of Chondromyces apiculatus DSM 436.</title>
        <authorList>
            <person name="Sharma G."/>
            <person name="Khatri I."/>
            <person name="Kaur C."/>
            <person name="Mayilraj S."/>
            <person name="Subramanian S."/>
        </authorList>
    </citation>
    <scope>NUCLEOTIDE SEQUENCE [LARGE SCALE GENOMIC DNA]</scope>
    <source>
        <strain evidence="2 3">DSM 436</strain>
    </source>
</reference>
<dbReference type="RefSeq" id="WP_156040470.1">
    <property type="nucleotide sequence ID" value="NZ_ASRX01000005.1"/>
</dbReference>
<gene>
    <name evidence="2" type="ORF">CAP_5948</name>
</gene>